<dbReference type="AlphaFoldDB" id="C5ZW55"/>
<keyword evidence="3" id="KW-1185">Reference proteome</keyword>
<dbReference type="PROSITE" id="PS50075">
    <property type="entry name" value="CARRIER"/>
    <property type="match status" value="1"/>
</dbReference>
<reference evidence="2 3" key="1">
    <citation type="journal article" date="2009" name="J. Bacteriol.">
        <title>Genome sequence of the emerging pathogen Helicobacter canadensis.</title>
        <authorList>
            <person name="Loman N.J."/>
            <person name="Snyder L.A."/>
            <person name="Linton J.D."/>
            <person name="Langdon R."/>
            <person name="Lawson A.J."/>
            <person name="Weinstock G.M."/>
            <person name="Wren B.W."/>
            <person name="Pallen M.J."/>
        </authorList>
    </citation>
    <scope>NUCLEOTIDE SEQUENCE [LARGE SCALE GENOMIC DNA]</scope>
    <source>
        <strain evidence="2 3">MIT 98-5491</strain>
    </source>
</reference>
<dbReference type="OrthoDB" id="7065718at2"/>
<dbReference type="RefSeq" id="WP_006656009.1">
    <property type="nucleotide sequence ID" value="NZ_CM000776.2"/>
</dbReference>
<gene>
    <name evidence="2" type="ORF">HCAN_0155</name>
</gene>
<dbReference type="InterPro" id="IPR036736">
    <property type="entry name" value="ACP-like_sf"/>
</dbReference>
<accession>C5ZW55</accession>
<dbReference type="eggNOG" id="ENOG5033GDJ">
    <property type="taxonomic scope" value="Bacteria"/>
</dbReference>
<protein>
    <recommendedName>
        <fullName evidence="1">Carrier domain-containing protein</fullName>
    </recommendedName>
</protein>
<feature type="domain" description="Carrier" evidence="1">
    <location>
        <begin position="3"/>
        <end position="94"/>
    </location>
</feature>
<evidence type="ECO:0000313" key="2">
    <source>
        <dbReference type="EMBL" id="EES88876.1"/>
    </source>
</evidence>
<dbReference type="STRING" id="537970.HCAN_0155"/>
<dbReference type="InterPro" id="IPR009081">
    <property type="entry name" value="PP-bd_ACP"/>
</dbReference>
<evidence type="ECO:0000313" key="3">
    <source>
        <dbReference type="Proteomes" id="UP000007032"/>
    </source>
</evidence>
<evidence type="ECO:0000259" key="1">
    <source>
        <dbReference type="PROSITE" id="PS50075"/>
    </source>
</evidence>
<organism evidence="2 3">
    <name type="scientific">Helicobacter canadensis MIT 98-5491</name>
    <dbReference type="NCBI Taxonomy" id="537970"/>
    <lineage>
        <taxon>Bacteria</taxon>
        <taxon>Pseudomonadati</taxon>
        <taxon>Campylobacterota</taxon>
        <taxon>Epsilonproteobacteria</taxon>
        <taxon>Campylobacterales</taxon>
        <taxon>Helicobacteraceae</taxon>
        <taxon>Helicobacter</taxon>
    </lineage>
</organism>
<dbReference type="SUPFAM" id="SSF47336">
    <property type="entry name" value="ACP-like"/>
    <property type="match status" value="1"/>
</dbReference>
<dbReference type="Gene3D" id="1.10.1200.10">
    <property type="entry name" value="ACP-like"/>
    <property type="match status" value="1"/>
</dbReference>
<dbReference type="EMBL" id="CM000776">
    <property type="protein sequence ID" value="EES88876.1"/>
    <property type="molecule type" value="Genomic_DNA"/>
</dbReference>
<sequence length="98" mass="11188">MERQIQEIIIEILRSLADELENDNLKNPSLETKIYGIEGNLDSLALVSFIADLESELSEKLNIDMVLADEKAMSMRNSPFKDVESLANYITKKLQEQE</sequence>
<dbReference type="Proteomes" id="UP000007032">
    <property type="component" value="Chromosome"/>
</dbReference>
<dbReference type="HOGENOM" id="CLU_170154_1_0_7"/>
<name>C5ZW55_9HELI</name>
<proteinExistence type="predicted"/>